<reference evidence="1" key="2">
    <citation type="submission" date="2007-05" db="EMBL/GenBank/DDBJ databases">
        <title>Genome sequence of Fusobacterium nucleatum subspecies polymorphum - a genetically tractable Fusobacterium.</title>
        <authorList>
            <person name="Karpathy S.E."/>
            <person name="Xiang Q."/>
            <person name="Gioia J."/>
            <person name="Jiang H."/>
            <person name="Liu Y."/>
            <person name="Petrosino J.F."/>
            <person name="Yerrapragada S."/>
            <person name="Fox G.E."/>
            <person name="Kinder Haake S."/>
            <person name="Weinstock G.M."/>
            <person name="Highlander S.K."/>
        </authorList>
    </citation>
    <scope>NUCLEOTIDE SEQUENCE [LARGE SCALE GENOMIC DNA]</scope>
    <source>
        <strain evidence="1">ATCC 10953</strain>
    </source>
</reference>
<dbReference type="AlphaFoldDB" id="A5TX29"/>
<reference evidence="1" key="1">
    <citation type="submission" date="2006-07" db="EMBL/GenBank/DDBJ databases">
        <authorList>
            <person name="Qin X."/>
            <person name="Weinstock G.M."/>
        </authorList>
    </citation>
    <scope>NUCLEOTIDE SEQUENCE [LARGE SCALE GENOMIC DNA]</scope>
    <source>
        <strain evidence="1">ATCC 10953</strain>
    </source>
</reference>
<evidence type="ECO:0000313" key="1">
    <source>
        <dbReference type="EMBL" id="EDK89454.1"/>
    </source>
</evidence>
<name>A5TX29_FUSNP</name>
<accession>A5TX29</accession>
<gene>
    <name evidence="1" type="ORF">FNP_1681</name>
</gene>
<sequence>MSDYSMTVLLILSVLYVLSLPKRKNDDEDNKEDK</sequence>
<dbReference type="HOGENOM" id="CLU_3373933_0_0_0"/>
<dbReference type="Proteomes" id="UP000001921">
    <property type="component" value="Chromosome"/>
</dbReference>
<protein>
    <submittedName>
        <fullName evidence="1">Uncharacterized protein</fullName>
    </submittedName>
</protein>
<proteinExistence type="predicted"/>
<organism evidence="1">
    <name type="scientific">Fusobacterium polymorphum ATCC 10953</name>
    <dbReference type="NCBI Taxonomy" id="393480"/>
    <lineage>
        <taxon>Bacteria</taxon>
        <taxon>Fusobacteriati</taxon>
        <taxon>Fusobacteriota</taxon>
        <taxon>Fusobacteriia</taxon>
        <taxon>Fusobacteriales</taxon>
        <taxon>Fusobacteriaceae</taxon>
        <taxon>Fusobacterium</taxon>
    </lineage>
</organism>
<dbReference type="EMBL" id="CM000440">
    <property type="protein sequence ID" value="EDK89454.1"/>
    <property type="molecule type" value="Genomic_DNA"/>
</dbReference>